<evidence type="ECO:0000313" key="2">
    <source>
        <dbReference type="EnsemblPlants" id="Kaladp0053s0433.1.v1.1.CDS.1"/>
    </source>
</evidence>
<dbReference type="OMA" id="DFVLGFM"/>
<accession>A0A7N0U3R8</accession>
<dbReference type="Proteomes" id="UP000594263">
    <property type="component" value="Unplaced"/>
</dbReference>
<sequence length="94" mass="9839">MVTLPLTFTPSSRVFVPAATKSTVASSTEEKGFLDWLLGALVKEDQLLEVDPILKKVEGKSGGTTGTTGTKKGTVEVPQKKKNGGGFGGLFAKQ</sequence>
<name>A0A7N0U3R8_KALFE</name>
<dbReference type="GO" id="GO:0009507">
    <property type="term" value="C:chloroplast"/>
    <property type="evidence" value="ECO:0007669"/>
    <property type="project" value="TreeGrafter"/>
</dbReference>
<dbReference type="Gramene" id="Kaladp0053s0433.1.v1.1">
    <property type="protein sequence ID" value="Kaladp0053s0433.1.v1.1.CDS.1"/>
    <property type="gene ID" value="Kaladp0053s0433.v1.1"/>
</dbReference>
<dbReference type="AlphaFoldDB" id="A0A7N0U3R8"/>
<proteinExistence type="predicted"/>
<feature type="compositionally biased region" description="Gly residues" evidence="1">
    <location>
        <begin position="84"/>
        <end position="94"/>
    </location>
</feature>
<dbReference type="PANTHER" id="PTHR36370:SF1">
    <property type="entry name" value="THYLAKOID SOLUBLE PHOSPHOPROTEIN"/>
    <property type="match status" value="1"/>
</dbReference>
<evidence type="ECO:0008006" key="4">
    <source>
        <dbReference type="Google" id="ProtNLM"/>
    </source>
</evidence>
<dbReference type="PANTHER" id="PTHR36370">
    <property type="entry name" value="THYLAKOID SOLUBLE PHOSPHOPROTEIN"/>
    <property type="match status" value="1"/>
</dbReference>
<keyword evidence="3" id="KW-1185">Reference proteome</keyword>
<protein>
    <recommendedName>
        <fullName evidence="4">Thylakoid soluble phosphoprotein TSP9</fullName>
    </recommendedName>
</protein>
<dbReference type="Pfam" id="PF11493">
    <property type="entry name" value="TSP9"/>
    <property type="match status" value="1"/>
</dbReference>
<dbReference type="SUPFAM" id="SSF144256">
    <property type="entry name" value="TSP9-like"/>
    <property type="match status" value="1"/>
</dbReference>
<evidence type="ECO:0000256" key="1">
    <source>
        <dbReference type="SAM" id="MobiDB-lite"/>
    </source>
</evidence>
<feature type="region of interest" description="Disordered" evidence="1">
    <location>
        <begin position="58"/>
        <end position="94"/>
    </location>
</feature>
<evidence type="ECO:0000313" key="3">
    <source>
        <dbReference type="Proteomes" id="UP000594263"/>
    </source>
</evidence>
<dbReference type="InterPro" id="IPR021584">
    <property type="entry name" value="TSP9"/>
</dbReference>
<dbReference type="InterPro" id="IPR037244">
    <property type="entry name" value="TSP9_sf"/>
</dbReference>
<reference evidence="2" key="1">
    <citation type="submission" date="2021-01" db="UniProtKB">
        <authorList>
            <consortium name="EnsemblPlants"/>
        </authorList>
    </citation>
    <scope>IDENTIFICATION</scope>
</reference>
<organism evidence="2 3">
    <name type="scientific">Kalanchoe fedtschenkoi</name>
    <name type="common">Lavender scallops</name>
    <name type="synonym">South American air plant</name>
    <dbReference type="NCBI Taxonomy" id="63787"/>
    <lineage>
        <taxon>Eukaryota</taxon>
        <taxon>Viridiplantae</taxon>
        <taxon>Streptophyta</taxon>
        <taxon>Embryophyta</taxon>
        <taxon>Tracheophyta</taxon>
        <taxon>Spermatophyta</taxon>
        <taxon>Magnoliopsida</taxon>
        <taxon>eudicotyledons</taxon>
        <taxon>Gunneridae</taxon>
        <taxon>Pentapetalae</taxon>
        <taxon>Saxifragales</taxon>
        <taxon>Crassulaceae</taxon>
        <taxon>Kalanchoe</taxon>
    </lineage>
</organism>
<feature type="compositionally biased region" description="Low complexity" evidence="1">
    <location>
        <begin position="67"/>
        <end position="77"/>
    </location>
</feature>
<dbReference type="EnsemblPlants" id="Kaladp0053s0433.1.v1.1">
    <property type="protein sequence ID" value="Kaladp0053s0433.1.v1.1.CDS.1"/>
    <property type="gene ID" value="Kaladp0053s0433.v1.1"/>
</dbReference>